<comment type="caution">
    <text evidence="2">The sequence shown here is derived from an EMBL/GenBank/DDBJ whole genome shotgun (WGS) entry which is preliminary data.</text>
</comment>
<name>A0A1A7PM03_9PAST</name>
<dbReference type="STRING" id="505345.QV06_10730"/>
<protein>
    <submittedName>
        <fullName evidence="2">Uncharacterized protein</fullName>
    </submittedName>
</protein>
<dbReference type="RefSeq" id="WP_065238134.1">
    <property type="nucleotide sequence ID" value="NZ_JTJR01000048.1"/>
</dbReference>
<proteinExistence type="predicted"/>
<dbReference type="AlphaFoldDB" id="A0A1A7PM03"/>
<dbReference type="Proteomes" id="UP000092626">
    <property type="component" value="Unassembled WGS sequence"/>
</dbReference>
<evidence type="ECO:0000313" key="3">
    <source>
        <dbReference type="Proteomes" id="UP000092626"/>
    </source>
</evidence>
<accession>A0A1A7PM03</accession>
<organism evidence="2 3">
    <name type="scientific">Gallibacterium genomosp. 3</name>
    <dbReference type="NCBI Taxonomy" id="505345"/>
    <lineage>
        <taxon>Bacteria</taxon>
        <taxon>Pseudomonadati</taxon>
        <taxon>Pseudomonadota</taxon>
        <taxon>Gammaproteobacteria</taxon>
        <taxon>Pasteurellales</taxon>
        <taxon>Pasteurellaceae</taxon>
        <taxon>Gallibacterium</taxon>
    </lineage>
</organism>
<dbReference type="EMBL" id="JTJR01000048">
    <property type="protein sequence ID" value="OBX02791.1"/>
    <property type="molecule type" value="Genomic_DNA"/>
</dbReference>
<keyword evidence="1" id="KW-0175">Coiled coil</keyword>
<evidence type="ECO:0000313" key="2">
    <source>
        <dbReference type="EMBL" id="OBX02791.1"/>
    </source>
</evidence>
<reference evidence="2 3" key="1">
    <citation type="submission" date="2014-11" db="EMBL/GenBank/DDBJ databases">
        <title>Pan-genome of Gallibacterium spp.</title>
        <authorList>
            <person name="Kudirkiene E."/>
            <person name="Bojesen A.M."/>
        </authorList>
    </citation>
    <scope>NUCLEOTIDE SEQUENCE [LARGE SCALE GENOMIC DNA]</scope>
    <source>
        <strain evidence="2 3">59/S3/89</strain>
    </source>
</reference>
<sequence length="127" mass="13640">MAFSFSDVWNTVTGAFSTGDANGKGAGWIGSALNWVNNKDNANTVNLLGNTLMGVGGYFAQKEQAKDQMKALREQMELQRQLKSEYSAVPEVDTTYNSLTVGESPSLAGGGILTEMKKRADERKGGI</sequence>
<evidence type="ECO:0000256" key="1">
    <source>
        <dbReference type="SAM" id="Coils"/>
    </source>
</evidence>
<feature type="coiled-coil region" evidence="1">
    <location>
        <begin position="55"/>
        <end position="82"/>
    </location>
</feature>
<gene>
    <name evidence="2" type="ORF">QV06_10730</name>
</gene>